<evidence type="ECO:0000313" key="2">
    <source>
        <dbReference type="Proteomes" id="UP000295509"/>
    </source>
</evidence>
<accession>A0A4R8LZ48</accession>
<gene>
    <name evidence="1" type="ORF">BX592_10515</name>
</gene>
<evidence type="ECO:0000313" key="1">
    <source>
        <dbReference type="EMBL" id="TDY52131.1"/>
    </source>
</evidence>
<dbReference type="Proteomes" id="UP000295509">
    <property type="component" value="Unassembled WGS sequence"/>
</dbReference>
<reference evidence="1 2" key="1">
    <citation type="submission" date="2019-03" db="EMBL/GenBank/DDBJ databases">
        <title>Genomic Encyclopedia of Type Strains, Phase III (KMG-III): the genomes of soil and plant-associated and newly described type strains.</title>
        <authorList>
            <person name="Whitman W."/>
        </authorList>
    </citation>
    <scope>NUCLEOTIDE SEQUENCE [LARGE SCALE GENOMIC DNA]</scope>
    <source>
        <strain evidence="1 2">LMG 29544</strain>
    </source>
</reference>
<sequence length="39" mass="4459">MHRNPDAQQPIQIGMQTMDENGSEKMRTLINQARNGYLA</sequence>
<dbReference type="EMBL" id="SORE01000005">
    <property type="protein sequence ID" value="TDY52131.1"/>
    <property type="molecule type" value="Genomic_DNA"/>
</dbReference>
<proteinExistence type="predicted"/>
<protein>
    <submittedName>
        <fullName evidence="1">Uncharacterized protein</fullName>
    </submittedName>
</protein>
<dbReference type="AlphaFoldDB" id="A0A4R8LZ48"/>
<comment type="caution">
    <text evidence="1">The sequence shown here is derived from an EMBL/GenBank/DDBJ whole genome shotgun (WGS) entry which is preliminary data.</text>
</comment>
<organism evidence="1 2">
    <name type="scientific">Paraburkholderia rhizosphaerae</name>
    <dbReference type="NCBI Taxonomy" id="480658"/>
    <lineage>
        <taxon>Bacteria</taxon>
        <taxon>Pseudomonadati</taxon>
        <taxon>Pseudomonadota</taxon>
        <taxon>Betaproteobacteria</taxon>
        <taxon>Burkholderiales</taxon>
        <taxon>Burkholderiaceae</taxon>
        <taxon>Paraburkholderia</taxon>
    </lineage>
</organism>
<name>A0A4R8LZ48_9BURK</name>
<keyword evidence="2" id="KW-1185">Reference proteome</keyword>